<sequence>MSKTIIFALAALAGLVAAAPTSIQQRAVADVYNNYRGDGTVAAGWPDISRWGSFDELWNANLPLIQQSCVWNGWGADNSADEVNNIKNAIGQVSSNTGVDNRFILAIMMQESKGCVRVPTTNNGVVNPGLMQSHNGAGSCAGVNPCPQAQIVQMISDGVAGTSSGDGLKQTLATTVAHYGSIQPAAYYAAARLYNSGSVDYTNMGNGFTSVACYADDVANRLTGWTLANSNCSP</sequence>
<name>A0A439D4W1_9PEZI</name>
<dbReference type="AlphaFoldDB" id="A0A439D4W1"/>
<keyword evidence="3" id="KW-1185">Reference proteome</keyword>
<keyword evidence="1" id="KW-0732">Signal</keyword>
<dbReference type="Proteomes" id="UP000286045">
    <property type="component" value="Unassembled WGS sequence"/>
</dbReference>
<dbReference type="InterPro" id="IPR023346">
    <property type="entry name" value="Lysozyme-like_dom_sf"/>
</dbReference>
<proteinExistence type="predicted"/>
<evidence type="ECO:0000256" key="1">
    <source>
        <dbReference type="SAM" id="SignalP"/>
    </source>
</evidence>
<protein>
    <recommendedName>
        <fullName evidence="4">Transglycosylase SLT domain-containing protein</fullName>
    </recommendedName>
</protein>
<evidence type="ECO:0000313" key="2">
    <source>
        <dbReference type="EMBL" id="RWA09446.1"/>
    </source>
</evidence>
<evidence type="ECO:0008006" key="4">
    <source>
        <dbReference type="Google" id="ProtNLM"/>
    </source>
</evidence>
<feature type="signal peptide" evidence="1">
    <location>
        <begin position="1"/>
        <end position="18"/>
    </location>
</feature>
<comment type="caution">
    <text evidence="2">The sequence shown here is derived from an EMBL/GenBank/DDBJ whole genome shotgun (WGS) entry which is preliminary data.</text>
</comment>
<feature type="chain" id="PRO_5019536220" description="Transglycosylase SLT domain-containing protein" evidence="1">
    <location>
        <begin position="19"/>
        <end position="234"/>
    </location>
</feature>
<evidence type="ECO:0000313" key="3">
    <source>
        <dbReference type="Proteomes" id="UP000286045"/>
    </source>
</evidence>
<gene>
    <name evidence="2" type="ORF">EKO27_g5669</name>
</gene>
<dbReference type="EMBL" id="RYZI01000154">
    <property type="protein sequence ID" value="RWA09446.1"/>
    <property type="molecule type" value="Genomic_DNA"/>
</dbReference>
<dbReference type="Gene3D" id="1.10.530.10">
    <property type="match status" value="1"/>
</dbReference>
<dbReference type="SUPFAM" id="SSF53955">
    <property type="entry name" value="Lysozyme-like"/>
    <property type="match status" value="1"/>
</dbReference>
<accession>A0A439D4W1</accession>
<organism evidence="2 3">
    <name type="scientific">Xylaria grammica</name>
    <dbReference type="NCBI Taxonomy" id="363999"/>
    <lineage>
        <taxon>Eukaryota</taxon>
        <taxon>Fungi</taxon>
        <taxon>Dikarya</taxon>
        <taxon>Ascomycota</taxon>
        <taxon>Pezizomycotina</taxon>
        <taxon>Sordariomycetes</taxon>
        <taxon>Xylariomycetidae</taxon>
        <taxon>Xylariales</taxon>
        <taxon>Xylariaceae</taxon>
        <taxon>Xylaria</taxon>
    </lineage>
</organism>
<reference evidence="2 3" key="1">
    <citation type="submission" date="2018-12" db="EMBL/GenBank/DDBJ databases">
        <title>Draft genome sequence of Xylaria grammica IHI A82.</title>
        <authorList>
            <person name="Buettner E."/>
            <person name="Kellner H."/>
        </authorList>
    </citation>
    <scope>NUCLEOTIDE SEQUENCE [LARGE SCALE GENOMIC DNA]</scope>
    <source>
        <strain evidence="2 3">IHI A82</strain>
    </source>
</reference>